<reference evidence="2 3" key="1">
    <citation type="submission" date="2024-10" db="EMBL/GenBank/DDBJ databases">
        <title>The Natural Products Discovery Center: Release of the First 8490 Sequenced Strains for Exploring Actinobacteria Biosynthetic Diversity.</title>
        <authorList>
            <person name="Kalkreuter E."/>
            <person name="Kautsar S.A."/>
            <person name="Yang D."/>
            <person name="Bader C.D."/>
            <person name="Teijaro C.N."/>
            <person name="Fluegel L."/>
            <person name="Davis C.M."/>
            <person name="Simpson J.R."/>
            <person name="Lauterbach L."/>
            <person name="Steele A.D."/>
            <person name="Gui C."/>
            <person name="Meng S."/>
            <person name="Li G."/>
            <person name="Viehrig K."/>
            <person name="Ye F."/>
            <person name="Su P."/>
            <person name="Kiefer A.F."/>
            <person name="Nichols A."/>
            <person name="Cepeda A.J."/>
            <person name="Yan W."/>
            <person name="Fan B."/>
            <person name="Jiang Y."/>
            <person name="Adhikari A."/>
            <person name="Zheng C.-J."/>
            <person name="Schuster L."/>
            <person name="Cowan T.M."/>
            <person name="Smanski M.J."/>
            <person name="Chevrette M.G."/>
            <person name="De Carvalho L.P.S."/>
            <person name="Shen B."/>
        </authorList>
    </citation>
    <scope>NUCLEOTIDE SEQUENCE [LARGE SCALE GENOMIC DNA]</scope>
    <source>
        <strain evidence="2 3">NPDC006488</strain>
    </source>
</reference>
<organism evidence="2 3">
    <name type="scientific">Streptomyces hokutonensis</name>
    <dbReference type="NCBI Taxonomy" id="1306990"/>
    <lineage>
        <taxon>Bacteria</taxon>
        <taxon>Bacillati</taxon>
        <taxon>Actinomycetota</taxon>
        <taxon>Actinomycetes</taxon>
        <taxon>Kitasatosporales</taxon>
        <taxon>Streptomycetaceae</taxon>
        <taxon>Streptomyces</taxon>
    </lineage>
</organism>
<proteinExistence type="predicted"/>
<sequence length="85" mass="9514">MARTPKTRDDLPAPQTAKGQLFRYRPHEAAQWTPFSGRALTGLIARKEIGHVFNGRDNYLTGAPIVVLVGRYTAKPFTRPHGLKE</sequence>
<gene>
    <name evidence="2" type="ORF">ACFYNQ_25985</name>
</gene>
<dbReference type="RefSeq" id="WP_388109615.1">
    <property type="nucleotide sequence ID" value="NZ_JBIAHM010000009.1"/>
</dbReference>
<evidence type="ECO:0000256" key="1">
    <source>
        <dbReference type="SAM" id="MobiDB-lite"/>
    </source>
</evidence>
<evidence type="ECO:0000313" key="2">
    <source>
        <dbReference type="EMBL" id="MFE9602002.1"/>
    </source>
</evidence>
<protein>
    <submittedName>
        <fullName evidence="2">Uncharacterized protein</fullName>
    </submittedName>
</protein>
<feature type="compositionally biased region" description="Basic and acidic residues" evidence="1">
    <location>
        <begin position="1"/>
        <end position="11"/>
    </location>
</feature>
<comment type="caution">
    <text evidence="2">The sequence shown here is derived from an EMBL/GenBank/DDBJ whole genome shotgun (WGS) entry which is preliminary data.</text>
</comment>
<accession>A0ABW6M9L8</accession>
<keyword evidence="3" id="KW-1185">Reference proteome</keyword>
<evidence type="ECO:0000313" key="3">
    <source>
        <dbReference type="Proteomes" id="UP001601303"/>
    </source>
</evidence>
<feature type="region of interest" description="Disordered" evidence="1">
    <location>
        <begin position="1"/>
        <end position="20"/>
    </location>
</feature>
<dbReference type="EMBL" id="JBIAHM010000009">
    <property type="protein sequence ID" value="MFE9602002.1"/>
    <property type="molecule type" value="Genomic_DNA"/>
</dbReference>
<dbReference type="Proteomes" id="UP001601303">
    <property type="component" value="Unassembled WGS sequence"/>
</dbReference>
<name>A0ABW6M9L8_9ACTN</name>